<accession>A0A151HXU0</accession>
<evidence type="ECO:0008006" key="3">
    <source>
        <dbReference type="Google" id="ProtNLM"/>
    </source>
</evidence>
<organism evidence="1 2">
    <name type="scientific">Atta colombica</name>
    <dbReference type="NCBI Taxonomy" id="520822"/>
    <lineage>
        <taxon>Eukaryota</taxon>
        <taxon>Metazoa</taxon>
        <taxon>Ecdysozoa</taxon>
        <taxon>Arthropoda</taxon>
        <taxon>Hexapoda</taxon>
        <taxon>Insecta</taxon>
        <taxon>Pterygota</taxon>
        <taxon>Neoptera</taxon>
        <taxon>Endopterygota</taxon>
        <taxon>Hymenoptera</taxon>
        <taxon>Apocrita</taxon>
        <taxon>Aculeata</taxon>
        <taxon>Formicoidea</taxon>
        <taxon>Formicidae</taxon>
        <taxon>Myrmicinae</taxon>
        <taxon>Atta</taxon>
    </lineage>
</organism>
<dbReference type="AlphaFoldDB" id="A0A151HXU0"/>
<evidence type="ECO:0000313" key="1">
    <source>
        <dbReference type="EMBL" id="KYM76158.1"/>
    </source>
</evidence>
<reference evidence="1 2" key="1">
    <citation type="submission" date="2015-09" db="EMBL/GenBank/DDBJ databases">
        <title>Atta colombica WGS genome.</title>
        <authorList>
            <person name="Nygaard S."/>
            <person name="Hu H."/>
            <person name="Boomsma J."/>
            <person name="Zhang G."/>
        </authorList>
    </citation>
    <scope>NUCLEOTIDE SEQUENCE [LARGE SCALE GENOMIC DNA]</scope>
    <source>
        <strain evidence="1">Treedump-2</strain>
        <tissue evidence="1">Whole body</tissue>
    </source>
</reference>
<name>A0A151HXU0_9HYME</name>
<dbReference type="Proteomes" id="UP000078540">
    <property type="component" value="Unassembled WGS sequence"/>
</dbReference>
<sequence>MFNYSKCGSVQSKQNQQSTLKIFDPKLRDIIETPLRYYRGLPLYLATTSSKHHKIVTNLISTFFTDHFKMWIDEVYFPNIGSNSVLIHGLDIVPILLQYYFHEHCSNIAVVKCLWCKKSLCLKHFFEYHYCNEYNE</sequence>
<gene>
    <name evidence="1" type="ORF">ALC53_13431</name>
</gene>
<dbReference type="EMBL" id="KQ976733">
    <property type="protein sequence ID" value="KYM76158.1"/>
    <property type="molecule type" value="Genomic_DNA"/>
</dbReference>
<proteinExistence type="predicted"/>
<keyword evidence="2" id="KW-1185">Reference proteome</keyword>
<protein>
    <recommendedName>
        <fullName evidence="3">Transposase Tc5 C-terminal domain-containing protein</fullName>
    </recommendedName>
</protein>
<evidence type="ECO:0000313" key="2">
    <source>
        <dbReference type="Proteomes" id="UP000078540"/>
    </source>
</evidence>